<evidence type="ECO:0000259" key="2">
    <source>
        <dbReference type="Pfam" id="PF08158"/>
    </source>
</evidence>
<comment type="subcellular location">
    <subcellularLocation>
        <location evidence="1">Nucleus</location>
        <location evidence="1">Nucleolus</location>
    </subcellularLocation>
</comment>
<evidence type="ECO:0000313" key="4">
    <source>
        <dbReference type="Proteomes" id="UP000235145"/>
    </source>
</evidence>
<comment type="function">
    <text evidence="1">Required for 60S pre-ribosomal subunits export to the cytoplasm.</text>
</comment>
<keyword evidence="1" id="KW-0653">Protein transport</keyword>
<dbReference type="InterPro" id="IPR012977">
    <property type="entry name" value="SDA1_N"/>
</dbReference>
<dbReference type="Pfam" id="PF08158">
    <property type="entry name" value="SDA1_HEAT"/>
    <property type="match status" value="1"/>
</dbReference>
<dbReference type="GO" id="GO:0042273">
    <property type="term" value="P:ribosomal large subunit biogenesis"/>
    <property type="evidence" value="ECO:0007669"/>
    <property type="project" value="UniProtKB-UniRule"/>
</dbReference>
<dbReference type="GO" id="GO:0005730">
    <property type="term" value="C:nucleolus"/>
    <property type="evidence" value="ECO:0007669"/>
    <property type="project" value="UniProtKB-SubCell"/>
</dbReference>
<dbReference type="AlphaFoldDB" id="A0A9R1WJM9"/>
<dbReference type="PANTHER" id="PTHR12730:SF0">
    <property type="entry name" value="PROTEIN SDA1 HOMOLOG"/>
    <property type="match status" value="1"/>
</dbReference>
<keyword evidence="1" id="KW-0690">Ribosome biogenesis</keyword>
<keyword evidence="1" id="KW-0539">Nucleus</keyword>
<dbReference type="EMBL" id="NBSK02000001">
    <property type="protein sequence ID" value="KAJ0227992.1"/>
    <property type="molecule type" value="Genomic_DNA"/>
</dbReference>
<keyword evidence="1" id="KW-0813">Transport</keyword>
<dbReference type="PANTHER" id="PTHR12730">
    <property type="entry name" value="HSDA/SDA1-RELATED"/>
    <property type="match status" value="1"/>
</dbReference>
<keyword evidence="4" id="KW-1185">Reference proteome</keyword>
<dbReference type="GO" id="GO:0000055">
    <property type="term" value="P:ribosomal large subunit export from nucleus"/>
    <property type="evidence" value="ECO:0007669"/>
    <property type="project" value="UniProtKB-UniRule"/>
</dbReference>
<dbReference type="InterPro" id="IPR027312">
    <property type="entry name" value="Sda1"/>
</dbReference>
<sequence length="160" mass="18491">MQFLFRGKGVDYRGCKALILLLNRKIVAIKETLALFMELQVLTDKPLKELAFSHIKRMNQKHKNETEKRALQSILFSMLQEEDEQKAMRIMIAALSFLLDYEKIEQDNDSDESSDEEEAIQQHHVVISKEAIYKANNTGTTSSKKKKKAKLQRVISSTNF</sequence>
<name>A0A9R1WJM9_LACSA</name>
<organism evidence="3 4">
    <name type="scientific">Lactuca sativa</name>
    <name type="common">Garden lettuce</name>
    <dbReference type="NCBI Taxonomy" id="4236"/>
    <lineage>
        <taxon>Eukaryota</taxon>
        <taxon>Viridiplantae</taxon>
        <taxon>Streptophyta</taxon>
        <taxon>Embryophyta</taxon>
        <taxon>Tracheophyta</taxon>
        <taxon>Spermatophyta</taxon>
        <taxon>Magnoliopsida</taxon>
        <taxon>eudicotyledons</taxon>
        <taxon>Gunneridae</taxon>
        <taxon>Pentapetalae</taxon>
        <taxon>asterids</taxon>
        <taxon>campanulids</taxon>
        <taxon>Asterales</taxon>
        <taxon>Asteraceae</taxon>
        <taxon>Cichorioideae</taxon>
        <taxon>Cichorieae</taxon>
        <taxon>Lactucinae</taxon>
        <taxon>Lactuca</taxon>
    </lineage>
</organism>
<comment type="caution">
    <text evidence="3">The sequence shown here is derived from an EMBL/GenBank/DDBJ whole genome shotgun (WGS) entry which is preliminary data.</text>
</comment>
<reference evidence="3 4" key="1">
    <citation type="journal article" date="2017" name="Nat. Commun.">
        <title>Genome assembly with in vitro proximity ligation data and whole-genome triplication in lettuce.</title>
        <authorList>
            <person name="Reyes-Chin-Wo S."/>
            <person name="Wang Z."/>
            <person name="Yang X."/>
            <person name="Kozik A."/>
            <person name="Arikit S."/>
            <person name="Song C."/>
            <person name="Xia L."/>
            <person name="Froenicke L."/>
            <person name="Lavelle D.O."/>
            <person name="Truco M.J."/>
            <person name="Xia R."/>
            <person name="Zhu S."/>
            <person name="Xu C."/>
            <person name="Xu H."/>
            <person name="Xu X."/>
            <person name="Cox K."/>
            <person name="Korf I."/>
            <person name="Meyers B.C."/>
            <person name="Michelmore R.W."/>
        </authorList>
    </citation>
    <scope>NUCLEOTIDE SEQUENCE [LARGE SCALE GENOMIC DNA]</scope>
    <source>
        <strain evidence="4">cv. Salinas</strain>
        <tissue evidence="3">Seedlings</tissue>
    </source>
</reference>
<proteinExistence type="inferred from homology"/>
<gene>
    <name evidence="3" type="ORF">LSAT_V11C100005610</name>
</gene>
<protein>
    <recommendedName>
        <fullName evidence="1">Protein SDA1</fullName>
    </recommendedName>
</protein>
<dbReference type="GO" id="GO:0015031">
    <property type="term" value="P:protein transport"/>
    <property type="evidence" value="ECO:0007669"/>
    <property type="project" value="UniProtKB-KW"/>
</dbReference>
<accession>A0A9R1WJM9</accession>
<feature type="domain" description="SDA1 N-terminal" evidence="2">
    <location>
        <begin position="15"/>
        <end position="88"/>
    </location>
</feature>
<dbReference type="Proteomes" id="UP000235145">
    <property type="component" value="Unassembled WGS sequence"/>
</dbReference>
<evidence type="ECO:0000256" key="1">
    <source>
        <dbReference type="RuleBase" id="RU365057"/>
    </source>
</evidence>
<evidence type="ECO:0000313" key="3">
    <source>
        <dbReference type="EMBL" id="KAJ0227992.1"/>
    </source>
</evidence>
<comment type="similarity">
    <text evidence="1">Belongs to the SDA1 family.</text>
</comment>